<dbReference type="Gene3D" id="3.40.50.10490">
    <property type="entry name" value="Glucose-6-phosphate isomerase like protein, domain 1"/>
    <property type="match status" value="2"/>
</dbReference>
<dbReference type="Pfam" id="PF01380">
    <property type="entry name" value="SIS"/>
    <property type="match status" value="1"/>
</dbReference>
<dbReference type="GO" id="GO:0097367">
    <property type="term" value="F:carbohydrate derivative binding"/>
    <property type="evidence" value="ECO:0007669"/>
    <property type="project" value="InterPro"/>
</dbReference>
<protein>
    <submittedName>
        <fullName evidence="3">Glutamine-fructose-6-phosphate transaminase</fullName>
    </submittedName>
</protein>
<accession>T1BT03</accession>
<reference evidence="3" key="1">
    <citation type="submission" date="2013-08" db="EMBL/GenBank/DDBJ databases">
        <authorList>
            <person name="Mendez C."/>
            <person name="Richter M."/>
            <person name="Ferrer M."/>
            <person name="Sanchez J."/>
        </authorList>
    </citation>
    <scope>NUCLEOTIDE SEQUENCE</scope>
</reference>
<keyword evidence="1" id="KW-0812">Transmembrane</keyword>
<dbReference type="GO" id="GO:0006487">
    <property type="term" value="P:protein N-linked glycosylation"/>
    <property type="evidence" value="ECO:0007669"/>
    <property type="project" value="TreeGrafter"/>
</dbReference>
<dbReference type="PROSITE" id="PS51464">
    <property type="entry name" value="SIS"/>
    <property type="match status" value="1"/>
</dbReference>
<comment type="caution">
    <text evidence="3">The sequence shown here is derived from an EMBL/GenBank/DDBJ whole genome shotgun (WGS) entry which is preliminary data.</text>
</comment>
<dbReference type="AlphaFoldDB" id="T1BT03"/>
<dbReference type="GO" id="GO:0004360">
    <property type="term" value="F:glutamine-fructose-6-phosphate transaminase (isomerizing) activity"/>
    <property type="evidence" value="ECO:0007669"/>
    <property type="project" value="UniProtKB-ARBA"/>
</dbReference>
<feature type="domain" description="SIS" evidence="2">
    <location>
        <begin position="81"/>
        <end position="223"/>
    </location>
</feature>
<gene>
    <name evidence="3" type="ORF">B2A_04981</name>
</gene>
<reference evidence="3" key="2">
    <citation type="journal article" date="2014" name="ISME J.">
        <title>Microbial stratification in low pH oxic and suboxic macroscopic growths along an acid mine drainage.</title>
        <authorList>
            <person name="Mendez-Garcia C."/>
            <person name="Mesa V."/>
            <person name="Sprenger R.R."/>
            <person name="Richter M."/>
            <person name="Diez M.S."/>
            <person name="Solano J."/>
            <person name="Bargiela R."/>
            <person name="Golyshina O.V."/>
            <person name="Manteca A."/>
            <person name="Ramos J.L."/>
            <person name="Gallego J.R."/>
            <person name="Llorente I."/>
            <person name="Martins Dos Santos V.A."/>
            <person name="Jensen O.N."/>
            <person name="Pelaez A.I."/>
            <person name="Sanchez J."/>
            <person name="Ferrer M."/>
        </authorList>
    </citation>
    <scope>NUCLEOTIDE SEQUENCE</scope>
</reference>
<dbReference type="InterPro" id="IPR001347">
    <property type="entry name" value="SIS_dom"/>
</dbReference>
<dbReference type="CDD" id="cd05009">
    <property type="entry name" value="SIS_GlmS_GlmD_2"/>
    <property type="match status" value="1"/>
</dbReference>
<dbReference type="EMBL" id="AUZZ01003406">
    <property type="protein sequence ID" value="EQD57080.1"/>
    <property type="molecule type" value="Genomic_DNA"/>
</dbReference>
<evidence type="ECO:0000256" key="1">
    <source>
        <dbReference type="SAM" id="Phobius"/>
    </source>
</evidence>
<organism evidence="3">
    <name type="scientific">mine drainage metagenome</name>
    <dbReference type="NCBI Taxonomy" id="410659"/>
    <lineage>
        <taxon>unclassified sequences</taxon>
        <taxon>metagenomes</taxon>
        <taxon>ecological metagenomes</taxon>
    </lineage>
</organism>
<dbReference type="InterPro" id="IPR035490">
    <property type="entry name" value="GlmS/FrlB_SIS"/>
</dbReference>
<dbReference type="GO" id="GO:0006047">
    <property type="term" value="P:UDP-N-acetylglucosamine metabolic process"/>
    <property type="evidence" value="ECO:0007669"/>
    <property type="project" value="TreeGrafter"/>
</dbReference>
<dbReference type="SUPFAM" id="SSF53697">
    <property type="entry name" value="SIS domain"/>
    <property type="match status" value="1"/>
</dbReference>
<proteinExistence type="predicted"/>
<evidence type="ECO:0000313" key="3">
    <source>
        <dbReference type="EMBL" id="EQD57080.1"/>
    </source>
</evidence>
<sequence>ESAMMRESPLRLLTRAGPEIGVASTKAFVTQLTVLLLLSLILAKTKNRLGQDAERQAVQTLHHLPHLIERMLMLDAEVASMAELLTAYDHALFIARGDHYPIALEGALKLKEISYIHAESCPAGELKHGPLALIDSRMAVVALQPSNDITSKLHSNLEVIRARGGHLYLFSDPGLGVQAAKARKTVTLPETPPALLSPIAYTVPLQLLAYHVAILRGADVDQPRNLAKSVTVE</sequence>
<dbReference type="GO" id="GO:0005829">
    <property type="term" value="C:cytosol"/>
    <property type="evidence" value="ECO:0007669"/>
    <property type="project" value="TreeGrafter"/>
</dbReference>
<keyword evidence="1" id="KW-1133">Transmembrane helix</keyword>
<keyword evidence="1" id="KW-0472">Membrane</keyword>
<evidence type="ECO:0000259" key="2">
    <source>
        <dbReference type="PROSITE" id="PS51464"/>
    </source>
</evidence>
<dbReference type="GO" id="GO:0046349">
    <property type="term" value="P:amino sugar biosynthetic process"/>
    <property type="evidence" value="ECO:0007669"/>
    <property type="project" value="UniProtKB-ARBA"/>
</dbReference>
<feature type="non-terminal residue" evidence="3">
    <location>
        <position position="1"/>
    </location>
</feature>
<dbReference type="InterPro" id="IPR046348">
    <property type="entry name" value="SIS_dom_sf"/>
</dbReference>
<feature type="transmembrane region" description="Helical" evidence="1">
    <location>
        <begin position="20"/>
        <end position="43"/>
    </location>
</feature>
<dbReference type="PANTHER" id="PTHR10937:SF0">
    <property type="entry name" value="GLUTAMINE--FRUCTOSE-6-PHOSPHATE TRANSAMINASE (ISOMERIZING)"/>
    <property type="match status" value="1"/>
</dbReference>
<dbReference type="GO" id="GO:0006002">
    <property type="term" value="P:fructose 6-phosphate metabolic process"/>
    <property type="evidence" value="ECO:0007669"/>
    <property type="project" value="TreeGrafter"/>
</dbReference>
<dbReference type="FunFam" id="3.40.50.10490:FF:000002">
    <property type="entry name" value="Glutamine--fructose-6-phosphate aminotransferase [isomerizing]"/>
    <property type="match status" value="1"/>
</dbReference>
<name>T1BT03_9ZZZZ</name>
<dbReference type="PANTHER" id="PTHR10937">
    <property type="entry name" value="GLUCOSAMINE--FRUCTOSE-6-PHOSPHATE AMINOTRANSFERASE, ISOMERIZING"/>
    <property type="match status" value="1"/>
</dbReference>